<evidence type="ECO:0000256" key="1">
    <source>
        <dbReference type="SAM" id="MobiDB-lite"/>
    </source>
</evidence>
<evidence type="ECO:0000313" key="2">
    <source>
        <dbReference type="EMBL" id="CAG9319603.1"/>
    </source>
</evidence>
<reference evidence="2" key="1">
    <citation type="submission" date="2021-09" db="EMBL/GenBank/DDBJ databases">
        <authorList>
            <consortium name="AG Swart"/>
            <person name="Singh M."/>
            <person name="Singh A."/>
            <person name="Seah K."/>
            <person name="Emmerich C."/>
        </authorList>
    </citation>
    <scope>NUCLEOTIDE SEQUENCE</scope>
    <source>
        <strain evidence="2">ATCC30299</strain>
    </source>
</reference>
<gene>
    <name evidence="2" type="ORF">BSTOLATCC_MIC24154</name>
</gene>
<name>A0AAU9J6L3_9CILI</name>
<dbReference type="AlphaFoldDB" id="A0AAU9J6L3"/>
<accession>A0AAU9J6L3</accession>
<protein>
    <recommendedName>
        <fullName evidence="4">UBZ4-type domain-containing protein</fullName>
    </recommendedName>
</protein>
<comment type="caution">
    <text evidence="2">The sequence shown here is derived from an EMBL/GenBank/DDBJ whole genome shotgun (WGS) entry which is preliminary data.</text>
</comment>
<evidence type="ECO:0000313" key="3">
    <source>
        <dbReference type="Proteomes" id="UP001162131"/>
    </source>
</evidence>
<dbReference type="Proteomes" id="UP001162131">
    <property type="component" value="Unassembled WGS sequence"/>
</dbReference>
<evidence type="ECO:0008006" key="4">
    <source>
        <dbReference type="Google" id="ProtNLM"/>
    </source>
</evidence>
<sequence length="281" mass="32836">MQEVLKEIRHLVTFTHPNLMTFNKSINVPAISRQEIYNEPAKAPMPAIQPKPIKKSGVAVTFPDPKPAKLEKRKEHKPKPKPKSPIDEPMPVFPVKRQRAEILTIDESPKEIKKCPLCEWRFPKDFSEVEMNKHVNACVDGNGVEDIKEYHDSMRAIKKLKKRDERQETQEIASPAIPEIKRPIIEIPTIRKTNDSDSSDDEKNKIQNCPYCKLFIGKRSNDFIEWHIKECAEDKFDMYEEDKKLYDELGNIPKMSKSDIMAKSEYTSLRMFKRKIRKNFN</sequence>
<keyword evidence="3" id="KW-1185">Reference proteome</keyword>
<dbReference type="EMBL" id="CAJZBQ010000023">
    <property type="protein sequence ID" value="CAG9319603.1"/>
    <property type="molecule type" value="Genomic_DNA"/>
</dbReference>
<proteinExistence type="predicted"/>
<feature type="region of interest" description="Disordered" evidence="1">
    <location>
        <begin position="42"/>
        <end position="91"/>
    </location>
</feature>
<organism evidence="2 3">
    <name type="scientific">Blepharisma stoltei</name>
    <dbReference type="NCBI Taxonomy" id="1481888"/>
    <lineage>
        <taxon>Eukaryota</taxon>
        <taxon>Sar</taxon>
        <taxon>Alveolata</taxon>
        <taxon>Ciliophora</taxon>
        <taxon>Postciliodesmatophora</taxon>
        <taxon>Heterotrichea</taxon>
        <taxon>Heterotrichida</taxon>
        <taxon>Blepharismidae</taxon>
        <taxon>Blepharisma</taxon>
    </lineage>
</organism>